<dbReference type="VEuPathDB" id="TriTrypDB:TcG_07110"/>
<dbReference type="VEuPathDB" id="TriTrypDB:TcBrA4_0026290"/>
<reference evidence="1 2" key="1">
    <citation type="journal article" date="2018" name="Microb. Genom.">
        <title>Expanding an expanded genome: long-read sequencing of Trypanosoma cruzi.</title>
        <authorList>
            <person name="Berna L."/>
            <person name="Rodriguez M."/>
            <person name="Chiribao M.L."/>
            <person name="Parodi-Talice A."/>
            <person name="Pita S."/>
            <person name="Rijo G."/>
            <person name="Alvarez-Valin F."/>
            <person name="Robello C."/>
        </authorList>
    </citation>
    <scope>NUCLEOTIDE SEQUENCE [LARGE SCALE GENOMIC DNA]</scope>
    <source>
        <strain evidence="1 2">Dm28c</strain>
    </source>
</reference>
<dbReference type="EMBL" id="PRFA01000093">
    <property type="protein sequence ID" value="PWU87376.1"/>
    <property type="molecule type" value="Genomic_DNA"/>
</dbReference>
<name>A0A2V2UVW0_TRYCR</name>
<dbReference type="VEuPathDB" id="TriTrypDB:ECC02_005138"/>
<organism evidence="1 2">
    <name type="scientific">Trypanosoma cruzi</name>
    <dbReference type="NCBI Taxonomy" id="5693"/>
    <lineage>
        <taxon>Eukaryota</taxon>
        <taxon>Discoba</taxon>
        <taxon>Euglenozoa</taxon>
        <taxon>Kinetoplastea</taxon>
        <taxon>Metakinetoplastina</taxon>
        <taxon>Trypanosomatida</taxon>
        <taxon>Trypanosomatidae</taxon>
        <taxon>Trypanosoma</taxon>
        <taxon>Schizotrypanum</taxon>
    </lineage>
</organism>
<comment type="caution">
    <text evidence="1">The sequence shown here is derived from an EMBL/GenBank/DDBJ whole genome shotgun (WGS) entry which is preliminary data.</text>
</comment>
<proteinExistence type="predicted"/>
<dbReference type="VEuPathDB" id="TriTrypDB:TCSYLVIO_008781"/>
<dbReference type="InterPro" id="IPR016024">
    <property type="entry name" value="ARM-type_fold"/>
</dbReference>
<dbReference type="SUPFAM" id="SSF48371">
    <property type="entry name" value="ARM repeat"/>
    <property type="match status" value="1"/>
</dbReference>
<accession>A0A2V2UVW0</accession>
<dbReference type="VEuPathDB" id="TriTrypDB:C4B63_93g83"/>
<dbReference type="AlphaFoldDB" id="A0A2V2UVW0"/>
<protein>
    <submittedName>
        <fullName evidence="1">Uncharacterized protein</fullName>
    </submittedName>
</protein>
<sequence>MVGDVSTNWLQLLLKELRRIAAQLQAKPLSVQDQTEYAAAVQIIELRVPVLGNDEWKALVSSGAVSEVFEFVVGSVLEDPLSCIAVQSWAGAMDALLARTKPSVSAAHHIPQLWDAARRLAKDRSGNNVTLHAALKLLRVFLHRSPVNIDCIPRYHLPHPVKTVSVAPRLAALELVPYIILQPYKCVQQQQKYPQEKRTGSPTPLNSLPRRLVLATPWVDYLRKAVGCSIPVVREKALESICVLLKEGVVLDTAQFNVILDMILRLAESEEISSKIENVLGTVIGFFVEYRTARK</sequence>
<gene>
    <name evidence="1" type="ORF">C4B63_93g83</name>
</gene>
<evidence type="ECO:0000313" key="2">
    <source>
        <dbReference type="Proteomes" id="UP000246121"/>
    </source>
</evidence>
<evidence type="ECO:0000313" key="1">
    <source>
        <dbReference type="EMBL" id="PWU87376.1"/>
    </source>
</evidence>
<dbReference type="VEuPathDB" id="TriTrypDB:C3747_102g58"/>
<dbReference type="VEuPathDB" id="TriTrypDB:TcCLB.508403.10"/>
<dbReference type="VEuPathDB" id="TriTrypDB:TcCL_NonESM07455"/>
<dbReference type="VEuPathDB" id="TriTrypDB:TcCLB.509819.10"/>
<dbReference type="Proteomes" id="UP000246121">
    <property type="component" value="Unassembled WGS sequence"/>
</dbReference>